<dbReference type="InterPro" id="IPR007219">
    <property type="entry name" value="XnlR_reg_dom"/>
</dbReference>
<keyword evidence="5" id="KW-0539">Nucleus</keyword>
<dbReference type="OrthoDB" id="1405595at2759"/>
<comment type="caution">
    <text evidence="7">The sequence shown here is derived from an EMBL/GenBank/DDBJ whole genome shotgun (WGS) entry which is preliminary data.</text>
</comment>
<dbReference type="GO" id="GO:0003677">
    <property type="term" value="F:DNA binding"/>
    <property type="evidence" value="ECO:0007669"/>
    <property type="project" value="InterPro"/>
</dbReference>
<dbReference type="EMBL" id="JAPZBS010000001">
    <property type="protein sequence ID" value="KAJ5390545.1"/>
    <property type="molecule type" value="Genomic_DNA"/>
</dbReference>
<keyword evidence="2" id="KW-0862">Zinc</keyword>
<evidence type="ECO:0000256" key="1">
    <source>
        <dbReference type="ARBA" id="ARBA00022723"/>
    </source>
</evidence>
<proteinExistence type="predicted"/>
<evidence type="ECO:0000313" key="8">
    <source>
        <dbReference type="Proteomes" id="UP001147782"/>
    </source>
</evidence>
<reference evidence="7" key="1">
    <citation type="submission" date="2022-11" db="EMBL/GenBank/DDBJ databases">
        <authorList>
            <person name="Petersen C."/>
        </authorList>
    </citation>
    <scope>NUCLEOTIDE SEQUENCE</scope>
    <source>
        <strain evidence="7">IBT 29864</strain>
    </source>
</reference>
<keyword evidence="3" id="KW-0805">Transcription regulation</keyword>
<sequence>MSLLRKLGSNLSLQNNLELAQATLLFNFALLFGGTRHNAMHLQYQRNLLVTMCRPLLVPGILFAKSAILSDQHMPIGDWAAWIATESCKRLVYFAWLNEFFQLVFFDLPPLFTVDEIHLSMPCNDELWQSANLHDWERAKELQGEDPAECHSAASLLKTKVIDQERTRSLSDSALWISVSAVYFLERRALPPQLFYSYPSMHGISTCWNQPCLEEIVAPDQTKDPVDTILETFQQAATRHRQDSPLFLTITKFSLVLRLLRFVKYRFLYVSTGWMAQHQEVDAAAQHISQLLKAKPKQARQGLLHAAQLFRMIRSQRQFDPYDSFFLLMAALYIWNYDRFMISGESQLPVDGAAEEIIRIDQNMKKELQDQWITGTVEPPRLAHISGLGVLNGQDSLPRILRESVRILSHGKAWSTHAHAFKHSLLQMLSGSAPSFPVEVER</sequence>
<evidence type="ECO:0000313" key="7">
    <source>
        <dbReference type="EMBL" id="KAJ5390545.1"/>
    </source>
</evidence>
<dbReference type="PANTHER" id="PTHR47660">
    <property type="entry name" value="TRANSCRIPTION FACTOR WITH C2H2 AND ZN(2)-CYS(6) DNA BINDING DOMAIN (EUROFUNG)-RELATED-RELATED"/>
    <property type="match status" value="1"/>
</dbReference>
<feature type="domain" description="Xylanolytic transcriptional activator regulatory" evidence="6">
    <location>
        <begin position="11"/>
        <end position="152"/>
    </location>
</feature>
<dbReference type="PANTHER" id="PTHR47660:SF2">
    <property type="entry name" value="TRANSCRIPTION FACTOR WITH C2H2 AND ZN(2)-CYS(6) DNA BINDING DOMAIN (EUROFUNG)"/>
    <property type="match status" value="1"/>
</dbReference>
<dbReference type="GeneID" id="81433721"/>
<evidence type="ECO:0000256" key="4">
    <source>
        <dbReference type="ARBA" id="ARBA00023163"/>
    </source>
</evidence>
<dbReference type="Proteomes" id="UP001147782">
    <property type="component" value="Unassembled WGS sequence"/>
</dbReference>
<keyword evidence="1" id="KW-0479">Metal-binding</keyword>
<gene>
    <name evidence="7" type="ORF">N7496_001613</name>
</gene>
<evidence type="ECO:0000256" key="3">
    <source>
        <dbReference type="ARBA" id="ARBA00023015"/>
    </source>
</evidence>
<keyword evidence="8" id="KW-1185">Reference proteome</keyword>
<evidence type="ECO:0000259" key="6">
    <source>
        <dbReference type="Pfam" id="PF04082"/>
    </source>
</evidence>
<dbReference type="GO" id="GO:0008270">
    <property type="term" value="F:zinc ion binding"/>
    <property type="evidence" value="ECO:0007669"/>
    <property type="project" value="InterPro"/>
</dbReference>
<dbReference type="Pfam" id="PF04082">
    <property type="entry name" value="Fungal_trans"/>
    <property type="match status" value="1"/>
</dbReference>
<dbReference type="RefSeq" id="XP_056561273.1">
    <property type="nucleotide sequence ID" value="XM_056694544.1"/>
</dbReference>
<dbReference type="GO" id="GO:0006351">
    <property type="term" value="P:DNA-templated transcription"/>
    <property type="evidence" value="ECO:0007669"/>
    <property type="project" value="InterPro"/>
</dbReference>
<evidence type="ECO:0000256" key="2">
    <source>
        <dbReference type="ARBA" id="ARBA00022833"/>
    </source>
</evidence>
<protein>
    <recommendedName>
        <fullName evidence="6">Xylanolytic transcriptional activator regulatory domain-containing protein</fullName>
    </recommendedName>
</protein>
<dbReference type="AlphaFoldDB" id="A0A9X0B740"/>
<reference evidence="7" key="2">
    <citation type="journal article" date="2023" name="IMA Fungus">
        <title>Comparative genomic study of the Penicillium genus elucidates a diverse pangenome and 15 lateral gene transfer events.</title>
        <authorList>
            <person name="Petersen C."/>
            <person name="Sorensen T."/>
            <person name="Nielsen M.R."/>
            <person name="Sondergaard T.E."/>
            <person name="Sorensen J.L."/>
            <person name="Fitzpatrick D.A."/>
            <person name="Frisvad J.C."/>
            <person name="Nielsen K.L."/>
        </authorList>
    </citation>
    <scope>NUCLEOTIDE SEQUENCE</scope>
    <source>
        <strain evidence="7">IBT 29864</strain>
    </source>
</reference>
<accession>A0A9X0B740</accession>
<evidence type="ECO:0000256" key="5">
    <source>
        <dbReference type="ARBA" id="ARBA00023242"/>
    </source>
</evidence>
<organism evidence="7 8">
    <name type="scientific">Penicillium cataractarum</name>
    <dbReference type="NCBI Taxonomy" id="2100454"/>
    <lineage>
        <taxon>Eukaryota</taxon>
        <taxon>Fungi</taxon>
        <taxon>Dikarya</taxon>
        <taxon>Ascomycota</taxon>
        <taxon>Pezizomycotina</taxon>
        <taxon>Eurotiomycetes</taxon>
        <taxon>Eurotiomycetidae</taxon>
        <taxon>Eurotiales</taxon>
        <taxon>Aspergillaceae</taxon>
        <taxon>Penicillium</taxon>
    </lineage>
</organism>
<name>A0A9X0B740_9EURO</name>
<keyword evidence="4" id="KW-0804">Transcription</keyword>